<sequence>MRVFNDPSLLSGESHHDLIQSLQPNLNHPRSSSSPPQEILISYSKSSDENTNKVTQQLKGEALSPMDQIPSKQKYSPNIQTSANESELTRDTESKENNQTLSNQEEQESITKIQNGLALQSHQDGYQTTSVTANPNDINYDDFMRSSNIGIVQRQLASQQKYSNPVVNQTQISKIQIAFGQTQEGFGANNGVGTAGGIIQQRLELSSQNSLDQIKGRQRVDSIKEDQLSANQDKGAMNSQIHQTRNRPQRENRKKPSYFGFNYCHQCRRTESVDDLIRCKRDDCGLFFCFNCVRKNKMKGNSRIGGHHKDSIEELNDAMLREIKQRCNSQQDKALEFSQHVIFPKTEFQKLKQQDAFICLSCKGLCPCQDCNTNSLFNDVRLLQLGIQEGAQTQIQQQQQEHTQITNKVTQPQLQQQLQPPQSSKVVLQIQNFKSPVSVKTASIQQNQSSAQKNLLNLESSGEGKTIQKPAQIATSFSLFGGLKADEIDSLINQKLQTSNVNNRIIQLQDKQKQRDTENQTLQNNKDSSNPEKSAISKQKNNGSQNSQISTKKKAKQLIVPSKLYGSKVSNSNSQDNQQQHVVVSITASGRASKKLINRQEFIQDFESDDDFIEEKSKSRKEKSRENELERDDDEEDAIEESDFQENEEQDRIQDDERDEEFIPETDRNKEVLNYDKMRKQLLKDQQISDSKDTFDPSNQNVKDLFNKYKEIRPQSSFASANPLINKISTAQSVGFQPINNGGLNIGFQNLNNLKKVTQLQTQLIQNPQQPQIQRTVTPQAPSFTQNLFNQPLDSQQLIRDKLINQQNANQTMIQQIPTIKTPQPMSTPQNQDFRTLQAVINQQNQVQQPQIMQQSMFQYPQNQQLLALDPITMQLIQMPQQLQQTIMMPQQQQNMPSDQMLYFQQQQLQQQQDPMMYNNQMQQLVMNGQQQIQNFMQQLGGQQIILQQASGIDQNNIYGALQQQSMKPIQNHVEDSIRLMQSQGFQQDQAIMQIQSQQNMQYPQMQTQGGYFTQNPPQLMSMQKQGSGQHYNLGPHQMILQQIQQPQIDQQFNAQLQQQQLLQQLQRGGVQFNQNQHQIYYQ</sequence>
<evidence type="ECO:0000313" key="3">
    <source>
        <dbReference type="Proteomes" id="UP000039865"/>
    </source>
</evidence>
<feature type="region of interest" description="Disordered" evidence="1">
    <location>
        <begin position="508"/>
        <end position="556"/>
    </location>
</feature>
<dbReference type="InterPro" id="IPR051647">
    <property type="entry name" value="Mediator_comp_sub12"/>
</dbReference>
<dbReference type="PANTHER" id="PTHR46007">
    <property type="entry name" value="MEDIATOR OF RNA POLYMERASE II TRANSCRIPTION SUBUNIT 12"/>
    <property type="match status" value="1"/>
</dbReference>
<evidence type="ECO:0000256" key="1">
    <source>
        <dbReference type="SAM" id="MobiDB-lite"/>
    </source>
</evidence>
<keyword evidence="3" id="KW-1185">Reference proteome</keyword>
<dbReference type="InParanoid" id="A0A078AEB6"/>
<feature type="compositionally biased region" description="Acidic residues" evidence="1">
    <location>
        <begin position="629"/>
        <end position="649"/>
    </location>
</feature>
<dbReference type="EMBL" id="CCKQ01009076">
    <property type="protein sequence ID" value="CDW80545.1"/>
    <property type="molecule type" value="Genomic_DNA"/>
</dbReference>
<dbReference type="GO" id="GO:0045944">
    <property type="term" value="P:positive regulation of transcription by RNA polymerase II"/>
    <property type="evidence" value="ECO:0007669"/>
    <property type="project" value="TreeGrafter"/>
</dbReference>
<proteinExistence type="predicted"/>
<feature type="region of interest" description="Disordered" evidence="1">
    <location>
        <begin position="59"/>
        <end position="110"/>
    </location>
</feature>
<dbReference type="PANTHER" id="PTHR46007:SF8">
    <property type="entry name" value="C2H2-TYPE DOMAIN-CONTAINING PROTEIN"/>
    <property type="match status" value="1"/>
</dbReference>
<reference evidence="2 3" key="1">
    <citation type="submission" date="2014-06" db="EMBL/GenBank/DDBJ databases">
        <authorList>
            <person name="Swart Estienne"/>
        </authorList>
    </citation>
    <scope>NUCLEOTIDE SEQUENCE [LARGE SCALE GENOMIC DNA]</scope>
    <source>
        <strain evidence="2 3">130c</strain>
    </source>
</reference>
<feature type="compositionally biased region" description="Polar residues" evidence="1">
    <location>
        <begin position="70"/>
        <end position="86"/>
    </location>
</feature>
<feature type="region of interest" description="Disordered" evidence="1">
    <location>
        <begin position="232"/>
        <end position="254"/>
    </location>
</feature>
<feature type="compositionally biased region" description="Polar residues" evidence="1">
    <location>
        <begin position="232"/>
        <end position="243"/>
    </location>
</feature>
<dbReference type="AlphaFoldDB" id="A0A078AEB6"/>
<feature type="region of interest" description="Disordered" evidence="1">
    <location>
        <begin position="613"/>
        <end position="662"/>
    </location>
</feature>
<evidence type="ECO:0000313" key="2">
    <source>
        <dbReference type="EMBL" id="CDW80545.1"/>
    </source>
</evidence>
<organism evidence="2 3">
    <name type="scientific">Stylonychia lemnae</name>
    <name type="common">Ciliate</name>
    <dbReference type="NCBI Taxonomy" id="5949"/>
    <lineage>
        <taxon>Eukaryota</taxon>
        <taxon>Sar</taxon>
        <taxon>Alveolata</taxon>
        <taxon>Ciliophora</taxon>
        <taxon>Intramacronucleata</taxon>
        <taxon>Spirotrichea</taxon>
        <taxon>Stichotrichia</taxon>
        <taxon>Sporadotrichida</taxon>
        <taxon>Oxytrichidae</taxon>
        <taxon>Stylonychinae</taxon>
        <taxon>Stylonychia</taxon>
    </lineage>
</organism>
<protein>
    <submittedName>
        <fullName evidence="2">Uncharacterized protein</fullName>
    </submittedName>
</protein>
<gene>
    <name evidence="2" type="primary">Contig16818.g17920</name>
    <name evidence="2" type="ORF">STYLEM_9547</name>
</gene>
<feature type="compositionally biased region" description="Basic residues" evidence="1">
    <location>
        <begin position="244"/>
        <end position="254"/>
    </location>
</feature>
<dbReference type="GO" id="GO:0003713">
    <property type="term" value="F:transcription coactivator activity"/>
    <property type="evidence" value="ECO:0007669"/>
    <property type="project" value="TreeGrafter"/>
</dbReference>
<dbReference type="GO" id="GO:0016592">
    <property type="term" value="C:mediator complex"/>
    <property type="evidence" value="ECO:0007669"/>
    <property type="project" value="TreeGrafter"/>
</dbReference>
<feature type="compositionally biased region" description="Polar residues" evidence="1">
    <location>
        <begin position="519"/>
        <end position="550"/>
    </location>
</feature>
<name>A0A078AEB6_STYLE</name>
<dbReference type="Proteomes" id="UP000039865">
    <property type="component" value="Unassembled WGS sequence"/>
</dbReference>
<feature type="compositionally biased region" description="Polar residues" evidence="1">
    <location>
        <begin position="97"/>
        <end position="110"/>
    </location>
</feature>
<accession>A0A078AEB6</accession>
<feature type="compositionally biased region" description="Basic and acidic residues" evidence="1">
    <location>
        <begin position="87"/>
        <end position="96"/>
    </location>
</feature>